<reference evidence="2" key="1">
    <citation type="submission" date="2021-01" db="EMBL/GenBank/DDBJ databases">
        <authorList>
            <consortium name="Genoscope - CEA"/>
            <person name="William W."/>
        </authorList>
    </citation>
    <scope>NUCLEOTIDE SEQUENCE</scope>
</reference>
<dbReference type="AlphaFoldDB" id="A0A816J9E0"/>
<organism evidence="2">
    <name type="scientific">Brassica napus</name>
    <name type="common">Rape</name>
    <dbReference type="NCBI Taxonomy" id="3708"/>
    <lineage>
        <taxon>Eukaryota</taxon>
        <taxon>Viridiplantae</taxon>
        <taxon>Streptophyta</taxon>
        <taxon>Embryophyta</taxon>
        <taxon>Tracheophyta</taxon>
        <taxon>Spermatophyta</taxon>
        <taxon>Magnoliopsida</taxon>
        <taxon>eudicotyledons</taxon>
        <taxon>Gunneridae</taxon>
        <taxon>Pentapetalae</taxon>
        <taxon>rosids</taxon>
        <taxon>malvids</taxon>
        <taxon>Brassicales</taxon>
        <taxon>Brassicaceae</taxon>
        <taxon>Brassiceae</taxon>
        <taxon>Brassica</taxon>
    </lineage>
</organism>
<gene>
    <name evidence="2" type="ORF">DARMORV10_C04P08270.1</name>
</gene>
<evidence type="ECO:0000313" key="2">
    <source>
        <dbReference type="EMBL" id="CAF1809225.1"/>
    </source>
</evidence>
<sequence>MHKSPFYLLQQLQLQDVAVRRQETERTWRGEAAETLVHFSAAESYNTYRSFEHHLEVKLSTLQNVIVPLAGDIALNDPFRRKIYQTKPNFVKIHTKKCTPATGRSSGEGKRQDEPGEVKQLKP</sequence>
<proteinExistence type="predicted"/>
<protein>
    <submittedName>
        <fullName evidence="2">(rape) hypothetical protein</fullName>
    </submittedName>
</protein>
<dbReference type="Proteomes" id="UP001295469">
    <property type="component" value="Chromosome C04"/>
</dbReference>
<evidence type="ECO:0000256" key="1">
    <source>
        <dbReference type="SAM" id="MobiDB-lite"/>
    </source>
</evidence>
<dbReference type="EMBL" id="HG994368">
    <property type="protein sequence ID" value="CAF1809225.1"/>
    <property type="molecule type" value="Genomic_DNA"/>
</dbReference>
<feature type="compositionally biased region" description="Basic and acidic residues" evidence="1">
    <location>
        <begin position="107"/>
        <end position="123"/>
    </location>
</feature>
<feature type="region of interest" description="Disordered" evidence="1">
    <location>
        <begin position="95"/>
        <end position="123"/>
    </location>
</feature>
<name>A0A816J9E0_BRANA</name>
<accession>A0A816J9E0</accession>